<dbReference type="EMBL" id="UYYF01004369">
    <property type="protein sequence ID" value="VDN03154.1"/>
    <property type="molecule type" value="Genomic_DNA"/>
</dbReference>
<proteinExistence type="inferred from homology"/>
<dbReference type="WBParaSite" id="TCLT_0000587401-mRNA-1">
    <property type="protein sequence ID" value="TCLT_0000587401-mRNA-1"/>
    <property type="gene ID" value="TCLT_0000587401"/>
</dbReference>
<accession>A0A158RBX4</accession>
<sequence>MCSETTSFIVLPTEVSKTIDPYVDLGNLLIIDNDPLVDEGVTKLVSEQNLTARVRDNAQILFNKIWELEQKRVDEAICVTLPKPLLRLPREKPIPKKRELTKWEQYAQEKGIRKRKKDRKVFDNQTGEWKERYGYKRAHVNDGKDWLIEIPDNKDPMIDYFEERQKAKMERVNKNEMQRLRNISRSRNMIISSANATPLGIGKSLNDRSRHELVNQISRAKYATASYGVFQPEIKNEKKLLKTGKHHKYEPNEADVSNEKKKQLEILNRLSSKNTILNETRLAASQQGNISQQHADKKQYKGTKRSKSEVHRQQHFQNKVKKMKKTRGNSVKQKKGQGKRSARSS</sequence>
<evidence type="ECO:0000256" key="2">
    <source>
        <dbReference type="ARBA" id="ARBA00010077"/>
    </source>
</evidence>
<evidence type="ECO:0000256" key="5">
    <source>
        <dbReference type="RuleBase" id="RU364132"/>
    </source>
</evidence>
<name>A0A158RBX4_THECL</name>
<gene>
    <name evidence="7" type="ORF">TCLT_LOCUS5863</name>
</gene>
<dbReference type="STRING" id="103827.A0A158RBX4"/>
<evidence type="ECO:0000313" key="8">
    <source>
        <dbReference type="Proteomes" id="UP000276776"/>
    </source>
</evidence>
<dbReference type="PANTHER" id="PTHR17602">
    <property type="entry name" value="RIBOSOME BIOGENESIS REGULATORY PROTEIN"/>
    <property type="match status" value="1"/>
</dbReference>
<comment type="subcellular location">
    <subcellularLocation>
        <location evidence="1 5">Nucleus</location>
    </subcellularLocation>
</comment>
<keyword evidence="8" id="KW-1185">Reference proteome</keyword>
<dbReference type="GO" id="GO:0042273">
    <property type="term" value="P:ribosomal large subunit biogenesis"/>
    <property type="evidence" value="ECO:0007669"/>
    <property type="project" value="TreeGrafter"/>
</dbReference>
<dbReference type="GO" id="GO:0005730">
    <property type="term" value="C:nucleolus"/>
    <property type="evidence" value="ECO:0007669"/>
    <property type="project" value="TreeGrafter"/>
</dbReference>
<evidence type="ECO:0000313" key="9">
    <source>
        <dbReference type="WBParaSite" id="TCLT_0000587401-mRNA-1"/>
    </source>
</evidence>
<keyword evidence="3 5" id="KW-0690">Ribosome biogenesis</keyword>
<comment type="similarity">
    <text evidence="2 5">Belongs to the RRS1 family.</text>
</comment>
<evidence type="ECO:0000256" key="6">
    <source>
        <dbReference type="SAM" id="MobiDB-lite"/>
    </source>
</evidence>
<keyword evidence="4 5" id="KW-0539">Nucleus</keyword>
<dbReference type="OMA" id="NAQFLFN"/>
<dbReference type="OrthoDB" id="28455at2759"/>
<comment type="function">
    <text evidence="5">Involved in ribosomal large subunit assembly.</text>
</comment>
<dbReference type="Pfam" id="PF04939">
    <property type="entry name" value="RRS1"/>
    <property type="match status" value="1"/>
</dbReference>
<evidence type="ECO:0000313" key="7">
    <source>
        <dbReference type="EMBL" id="VDN03154.1"/>
    </source>
</evidence>
<dbReference type="PANTHER" id="PTHR17602:SF4">
    <property type="entry name" value="RIBOSOME BIOGENESIS REGULATORY PROTEIN HOMOLOG"/>
    <property type="match status" value="1"/>
</dbReference>
<reference evidence="9" key="1">
    <citation type="submission" date="2016-04" db="UniProtKB">
        <authorList>
            <consortium name="WormBaseParasite"/>
        </authorList>
    </citation>
    <scope>IDENTIFICATION</scope>
</reference>
<feature type="compositionally biased region" description="Basic residues" evidence="6">
    <location>
        <begin position="318"/>
        <end position="345"/>
    </location>
</feature>
<dbReference type="Proteomes" id="UP000276776">
    <property type="component" value="Unassembled WGS sequence"/>
</dbReference>
<evidence type="ECO:0000256" key="4">
    <source>
        <dbReference type="ARBA" id="ARBA00023242"/>
    </source>
</evidence>
<protein>
    <recommendedName>
        <fullName evidence="5">Ribosome biogenesis regulatory protein</fullName>
    </recommendedName>
</protein>
<feature type="region of interest" description="Disordered" evidence="6">
    <location>
        <begin position="283"/>
        <end position="345"/>
    </location>
</feature>
<feature type="compositionally biased region" description="Polar residues" evidence="6">
    <location>
        <begin position="283"/>
        <end position="293"/>
    </location>
</feature>
<dbReference type="AlphaFoldDB" id="A0A158RBX4"/>
<dbReference type="GO" id="GO:0000447">
    <property type="term" value="P:endonucleolytic cleavage in ITS1 to separate SSU-rRNA from 5.8S rRNA and LSU-rRNA from tricistronic rRNA transcript (SSU-rRNA, 5.8S rRNA, LSU-rRNA)"/>
    <property type="evidence" value="ECO:0007669"/>
    <property type="project" value="TreeGrafter"/>
</dbReference>
<reference evidence="7 8" key="2">
    <citation type="submission" date="2018-11" db="EMBL/GenBank/DDBJ databases">
        <authorList>
            <consortium name="Pathogen Informatics"/>
        </authorList>
    </citation>
    <scope>NUCLEOTIDE SEQUENCE [LARGE SCALE GENOMIC DNA]</scope>
</reference>
<evidence type="ECO:0000256" key="1">
    <source>
        <dbReference type="ARBA" id="ARBA00004123"/>
    </source>
</evidence>
<dbReference type="GO" id="GO:0030687">
    <property type="term" value="C:preribosome, large subunit precursor"/>
    <property type="evidence" value="ECO:0007669"/>
    <property type="project" value="TreeGrafter"/>
</dbReference>
<evidence type="ECO:0000256" key="3">
    <source>
        <dbReference type="ARBA" id="ARBA00022517"/>
    </source>
</evidence>
<dbReference type="InterPro" id="IPR007023">
    <property type="entry name" value="Ribosom_reg"/>
</dbReference>
<organism evidence="9">
    <name type="scientific">Thelazia callipaeda</name>
    <name type="common">Oriental eyeworm</name>
    <name type="synonym">Parasitic nematode</name>
    <dbReference type="NCBI Taxonomy" id="103827"/>
    <lineage>
        <taxon>Eukaryota</taxon>
        <taxon>Metazoa</taxon>
        <taxon>Ecdysozoa</taxon>
        <taxon>Nematoda</taxon>
        <taxon>Chromadorea</taxon>
        <taxon>Rhabditida</taxon>
        <taxon>Spirurina</taxon>
        <taxon>Spiruromorpha</taxon>
        <taxon>Thelazioidea</taxon>
        <taxon>Thelaziidae</taxon>
        <taxon>Thelazia</taxon>
    </lineage>
</organism>